<accession>A0A5J4JI68</accession>
<evidence type="ECO:0008006" key="3">
    <source>
        <dbReference type="Google" id="ProtNLM"/>
    </source>
</evidence>
<evidence type="ECO:0000313" key="1">
    <source>
        <dbReference type="EMBL" id="GER70220.1"/>
    </source>
</evidence>
<sequence>MKKISYIGDWSLWQKGFSFCLPVTVRFSETDMFGHMNNTVPFIYFEQARIAFLQQLGFMGEWARKGAKSIPVVADLQCDYLRQVFFNDKLRIYVKVQKVGNSSVDIHYMAKNEVDEICFTGRGTLVQISVETGKGLPWTEEERERLLGPASVVSSGGK</sequence>
<dbReference type="Pfam" id="PF13279">
    <property type="entry name" value="4HBT_2"/>
    <property type="match status" value="1"/>
</dbReference>
<organism evidence="1 2">
    <name type="scientific">Weizmannia acidilactici</name>
    <dbReference type="NCBI Taxonomy" id="2607726"/>
    <lineage>
        <taxon>Bacteria</taxon>
        <taxon>Bacillati</taxon>
        <taxon>Bacillota</taxon>
        <taxon>Bacilli</taxon>
        <taxon>Bacillales</taxon>
        <taxon>Bacillaceae</taxon>
        <taxon>Heyndrickxia</taxon>
    </lineage>
</organism>
<comment type="caution">
    <text evidence="1">The sequence shown here is derived from an EMBL/GenBank/DDBJ whole genome shotgun (WGS) entry which is preliminary data.</text>
</comment>
<dbReference type="EMBL" id="BKZQ01000016">
    <property type="protein sequence ID" value="GER70220.1"/>
    <property type="molecule type" value="Genomic_DNA"/>
</dbReference>
<dbReference type="SUPFAM" id="SSF54637">
    <property type="entry name" value="Thioesterase/thiol ester dehydrase-isomerase"/>
    <property type="match status" value="1"/>
</dbReference>
<protein>
    <recommendedName>
        <fullName evidence="3">Thioesterase domain-containing protein</fullName>
    </recommendedName>
</protein>
<name>A0A5J4JI68_9BACI</name>
<dbReference type="RefSeq" id="WP_151680277.1">
    <property type="nucleotide sequence ID" value="NZ_BKZP01000013.1"/>
</dbReference>
<evidence type="ECO:0000313" key="2">
    <source>
        <dbReference type="Proteomes" id="UP000391919"/>
    </source>
</evidence>
<gene>
    <name evidence="1" type="ORF">BpJC7_15230</name>
</gene>
<dbReference type="PANTHER" id="PTHR31793:SF24">
    <property type="entry name" value="LONG-CHAIN ACYL-COA THIOESTERASE FADM"/>
    <property type="match status" value="1"/>
</dbReference>
<dbReference type="Gene3D" id="3.10.129.10">
    <property type="entry name" value="Hotdog Thioesterase"/>
    <property type="match status" value="1"/>
</dbReference>
<dbReference type="InterPro" id="IPR029069">
    <property type="entry name" value="HotDog_dom_sf"/>
</dbReference>
<dbReference type="CDD" id="cd00586">
    <property type="entry name" value="4HBT"/>
    <property type="match status" value="1"/>
</dbReference>
<reference evidence="1 2" key="1">
    <citation type="submission" date="2019-09" db="EMBL/GenBank/DDBJ databases">
        <title>Draft genome sequence of Bacillus sp. JC-7.</title>
        <authorList>
            <person name="Tanaka N."/>
            <person name="Shiwa Y."/>
            <person name="Fujita N."/>
            <person name="Tanasupawat S."/>
        </authorList>
    </citation>
    <scope>NUCLEOTIDE SEQUENCE [LARGE SCALE GENOMIC DNA]</scope>
    <source>
        <strain evidence="1 2">JC-7</strain>
    </source>
</reference>
<dbReference type="PANTHER" id="PTHR31793">
    <property type="entry name" value="4-HYDROXYBENZOYL-COA THIOESTERASE FAMILY MEMBER"/>
    <property type="match status" value="1"/>
</dbReference>
<dbReference type="Proteomes" id="UP000391919">
    <property type="component" value="Unassembled WGS sequence"/>
</dbReference>
<dbReference type="GO" id="GO:0047617">
    <property type="term" value="F:fatty acyl-CoA hydrolase activity"/>
    <property type="evidence" value="ECO:0007669"/>
    <property type="project" value="TreeGrafter"/>
</dbReference>
<dbReference type="InterPro" id="IPR050563">
    <property type="entry name" value="4-hydroxybenzoyl-CoA_TE"/>
</dbReference>
<dbReference type="AlphaFoldDB" id="A0A5J4JI68"/>
<keyword evidence="2" id="KW-1185">Reference proteome</keyword>
<proteinExistence type="predicted"/>